<reference evidence="3 4" key="1">
    <citation type="submission" date="2020-04" db="EMBL/GenBank/DDBJ databases">
        <title>Perkinsus olseni comparative genomics.</title>
        <authorList>
            <person name="Bogema D.R."/>
        </authorList>
    </citation>
    <scope>NUCLEOTIDE SEQUENCE [LARGE SCALE GENOMIC DNA]</scope>
    <source>
        <strain evidence="3">00978-12</strain>
    </source>
</reference>
<feature type="compositionally biased region" description="Basic and acidic residues" evidence="1">
    <location>
        <begin position="23"/>
        <end position="38"/>
    </location>
</feature>
<dbReference type="InterPro" id="IPR005804">
    <property type="entry name" value="FA_desaturase_dom"/>
</dbReference>
<dbReference type="SMART" id="SM01269">
    <property type="entry name" value="Lipid_DES"/>
    <property type="match status" value="1"/>
</dbReference>
<dbReference type="OrthoDB" id="200948at2759"/>
<comment type="caution">
    <text evidence="3">The sequence shown here is derived from an EMBL/GenBank/DDBJ whole genome shotgun (WGS) entry which is preliminary data.</text>
</comment>
<feature type="domain" description="Sphingolipid delta4-desaturase N-terminal" evidence="2">
    <location>
        <begin position="72"/>
        <end position="110"/>
    </location>
</feature>
<proteinExistence type="predicted"/>
<dbReference type="PANTHER" id="PTHR12879">
    <property type="entry name" value="SPHINGOLIPID DELTA 4 DESATURASE/C-4 HYDROXYLASE PROTEIN DES2"/>
    <property type="match status" value="1"/>
</dbReference>
<evidence type="ECO:0000256" key="1">
    <source>
        <dbReference type="SAM" id="MobiDB-lite"/>
    </source>
</evidence>
<dbReference type="InterPro" id="IPR013866">
    <property type="entry name" value="Sphingolipid_d4-desaturase_N"/>
</dbReference>
<sequence length="506" mass="57226">MAPSVKAKSADTDECLMLPAEMNEVKPAEEKEGDKTPTAEMNRLVHYDVLEASECKPVKDVSAHADEIQRRFAPGDFHWSKTPELHKIRRKKILKAHPEILKVQGPDPLAAVFCTVTVFIQLVMCYAVREWSWPNLLIVTYVVSGTMNHSLVLAMHELSHDLFFKSKLLNKVFSVFCNLPTGVASAATFRRYHLEHHSSQGVDKIDVDIPTHAEARLFRSVLGRFVWALFQPVFYGLRPMVVRPLPMVKYEAINWLVQLAFDIAVLKSLGLKSFFYLLWGSFFGLGLHPISGHFIAEHLEAVYGQETFSYYGPLNLLAYNVGYHNEHHDFPTVAGRNLPKVKALAPEWYDMPSYDSWSGVLYDFVTKGNTNLVWKDTLPLRTIGNFTTSCEEAAEVVRPTLEVVINMACFDPIPEDKRTWRFCVSDAPSHRMAFEFWDGGHLAVTRVYCFASPEQWSNYTLLVNPEGAVLNGAPADECNEATAQKEDDLTKLGSEICRPDGSSRHR</sequence>
<feature type="region of interest" description="Disordered" evidence="1">
    <location>
        <begin position="1"/>
        <end position="38"/>
    </location>
</feature>
<dbReference type="GO" id="GO:0042284">
    <property type="term" value="F:sphingolipid delta-4 desaturase activity"/>
    <property type="evidence" value="ECO:0007669"/>
    <property type="project" value="TreeGrafter"/>
</dbReference>
<protein>
    <submittedName>
        <fullName evidence="3">Sphingolipid delta(4)-desaturase DES1</fullName>
    </submittedName>
</protein>
<dbReference type="GO" id="GO:0046513">
    <property type="term" value="P:ceramide biosynthetic process"/>
    <property type="evidence" value="ECO:0007669"/>
    <property type="project" value="TreeGrafter"/>
</dbReference>
<name>A0A7J6PH00_PEROL</name>
<dbReference type="Pfam" id="PF00487">
    <property type="entry name" value="FA_desaturase"/>
    <property type="match status" value="1"/>
</dbReference>
<dbReference type="AlphaFoldDB" id="A0A7J6PH00"/>
<evidence type="ECO:0000313" key="4">
    <source>
        <dbReference type="Proteomes" id="UP000541610"/>
    </source>
</evidence>
<organism evidence="3 4">
    <name type="scientific">Perkinsus olseni</name>
    <name type="common">Perkinsus atlanticus</name>
    <dbReference type="NCBI Taxonomy" id="32597"/>
    <lineage>
        <taxon>Eukaryota</taxon>
        <taxon>Sar</taxon>
        <taxon>Alveolata</taxon>
        <taxon>Perkinsozoa</taxon>
        <taxon>Perkinsea</taxon>
        <taxon>Perkinsida</taxon>
        <taxon>Perkinsidae</taxon>
        <taxon>Perkinsus</taxon>
    </lineage>
</organism>
<gene>
    <name evidence="3" type="primary">DEGS1_2</name>
    <name evidence="3" type="ORF">FOZ60_005119</name>
</gene>
<dbReference type="Proteomes" id="UP000541610">
    <property type="component" value="Unassembled WGS sequence"/>
</dbReference>
<evidence type="ECO:0000313" key="3">
    <source>
        <dbReference type="EMBL" id="KAF4695252.1"/>
    </source>
</evidence>
<dbReference type="EMBL" id="JABANP010000022">
    <property type="protein sequence ID" value="KAF4695252.1"/>
    <property type="molecule type" value="Genomic_DNA"/>
</dbReference>
<accession>A0A7J6PH00</accession>
<dbReference type="PANTHER" id="PTHR12879:SF8">
    <property type="entry name" value="SPHINGOLIPID DELTA(4)-DESATURASE DES1"/>
    <property type="match status" value="1"/>
</dbReference>
<evidence type="ECO:0000259" key="2">
    <source>
        <dbReference type="SMART" id="SM01269"/>
    </source>
</evidence>
<dbReference type="Pfam" id="PF08557">
    <property type="entry name" value="Lipid_DES"/>
    <property type="match status" value="1"/>
</dbReference>
<dbReference type="GO" id="GO:0016020">
    <property type="term" value="C:membrane"/>
    <property type="evidence" value="ECO:0007669"/>
    <property type="project" value="GOC"/>
</dbReference>